<dbReference type="Proteomes" id="UP000526184">
    <property type="component" value="Unassembled WGS sequence"/>
</dbReference>
<accession>A0A7Z0PF47</accession>
<organism evidence="2 3">
    <name type="scientific">Streptobacillus felis</name>
    <dbReference type="NCBI Taxonomy" id="1384509"/>
    <lineage>
        <taxon>Bacteria</taxon>
        <taxon>Fusobacteriati</taxon>
        <taxon>Fusobacteriota</taxon>
        <taxon>Fusobacteriia</taxon>
        <taxon>Fusobacteriales</taxon>
        <taxon>Leptotrichiaceae</taxon>
        <taxon>Streptobacillus</taxon>
    </lineage>
</organism>
<keyword evidence="1" id="KW-0175">Coiled coil</keyword>
<reference evidence="2 3" key="1">
    <citation type="submission" date="2020-05" db="EMBL/GenBank/DDBJ databases">
        <title>Streptobacillus felis strain LHL191014123.</title>
        <authorList>
            <person name="Fawzy A."/>
            <person name="Rau J."/>
            <person name="Risse K."/>
            <person name="Schauerte N."/>
            <person name="Geiger C."/>
            <person name="Blom J."/>
            <person name="Imirzalioglu C."/>
            <person name="Falgenhauer J."/>
            <person name="Bach A."/>
            <person name="Herden C."/>
            <person name="Eisenberg T."/>
        </authorList>
    </citation>
    <scope>NUCLEOTIDE SEQUENCE [LARGE SCALE GENOMIC DNA]</scope>
    <source>
        <strain evidence="2 3">LHL191014123</strain>
    </source>
</reference>
<dbReference type="EMBL" id="JABMKT010000021">
    <property type="protein sequence ID" value="NYV28108.1"/>
    <property type="molecule type" value="Genomic_DNA"/>
</dbReference>
<feature type="coiled-coil region" evidence="1">
    <location>
        <begin position="100"/>
        <end position="127"/>
    </location>
</feature>
<comment type="caution">
    <text evidence="2">The sequence shown here is derived from an EMBL/GenBank/DDBJ whole genome shotgun (WGS) entry which is preliminary data.</text>
</comment>
<evidence type="ECO:0000313" key="2">
    <source>
        <dbReference type="EMBL" id="NYV28108.1"/>
    </source>
</evidence>
<proteinExistence type="predicted"/>
<evidence type="ECO:0000313" key="3">
    <source>
        <dbReference type="Proteomes" id="UP000526184"/>
    </source>
</evidence>
<dbReference type="AlphaFoldDB" id="A0A7Z0PF47"/>
<name>A0A7Z0PF47_9FUSO</name>
<dbReference type="RefSeq" id="WP_180136190.1">
    <property type="nucleotide sequence ID" value="NZ_JABMKT010000021.1"/>
</dbReference>
<gene>
    <name evidence="2" type="ORF">HP397_04675</name>
</gene>
<protein>
    <submittedName>
        <fullName evidence="2">Uncharacterized protein</fullName>
    </submittedName>
</protein>
<sequence>MDIKYIKESLEKINHIEKILLQIQTPREEEFVYLTKIINEIENNIYYLGNTEDVFIISTLKKVILYIERYPYQFFVFKYLIFETLLNFEMLYNSYLNNDVKKINEVREKINLNIENMKNEFEFINKNKDYYYINFTLDKSVPYFYLSRRNILSRLREFGKAYNYIPLSLDDDRYSYFILDFKIENNIDVFSLLEEIKKDDEGILKLNFHKLENDKNIYNIKLFLDESDEKSLKKLSEIFKKEILLDIIPYENMYDVYVYAKNQLEILNIIKRINNDKIYFVLSKNINNRETKGIAINGINVENVDKIKKIISITILDKKIVDIIYNKKVDFIGKQFLEYLKENYNIENGIYTV</sequence>
<evidence type="ECO:0000256" key="1">
    <source>
        <dbReference type="SAM" id="Coils"/>
    </source>
</evidence>
<keyword evidence="3" id="KW-1185">Reference proteome</keyword>